<dbReference type="UniPathway" id="UPA00358">
    <property type="reaction ID" value="UER00476"/>
</dbReference>
<dbReference type="NCBIfam" id="NF009905">
    <property type="entry name" value="PRK13368.1"/>
    <property type="match status" value="1"/>
</dbReference>
<dbReference type="PANTHER" id="PTHR42866">
    <property type="entry name" value="3-DEOXY-MANNO-OCTULOSONATE CYTIDYLYLTRANSFERASE"/>
    <property type="match status" value="1"/>
</dbReference>
<sequence length="246" mass="27609">MEVIGVIPARYSSTRFEGKVLADILGKPMLQHVWERAKQARLLDEVIIACDHEAVADAARKFGAKVVMTSKGHASGTDRLAEVVNPLDVKIVVNIQGDEPLIHPTMIDSVARALLDNSSIAMATVMKKIDDLKLINDPNVVKVVVDKNNFALYFSRAAIPYLAVNSDIKQPAYFKHIGLYGYTKDFLFIYKNLPASNLENIEKLEQLRVIEEGFKIKVIETKFDTIGVDTPEELERVKEFLKKEKI</sequence>
<dbReference type="NCBIfam" id="TIGR00466">
    <property type="entry name" value="kdsB"/>
    <property type="match status" value="1"/>
</dbReference>
<dbReference type="FunFam" id="3.90.550.10:FF:000011">
    <property type="entry name" value="3-deoxy-manno-octulosonate cytidylyltransferase"/>
    <property type="match status" value="1"/>
</dbReference>
<evidence type="ECO:0000256" key="1">
    <source>
        <dbReference type="ARBA" id="ARBA00004370"/>
    </source>
</evidence>
<comment type="catalytic activity">
    <reaction evidence="5">
        <text>3-deoxy-alpha-D-manno-oct-2-ulosonate + CTP = CMP-3-deoxy-beta-D-manno-octulosonate + diphosphate</text>
        <dbReference type="Rhea" id="RHEA:23448"/>
        <dbReference type="ChEBI" id="CHEBI:33019"/>
        <dbReference type="ChEBI" id="CHEBI:37563"/>
        <dbReference type="ChEBI" id="CHEBI:85986"/>
        <dbReference type="ChEBI" id="CHEBI:85987"/>
        <dbReference type="EC" id="2.7.7.38"/>
    </reaction>
</comment>
<proteinExistence type="inferred from homology"/>
<dbReference type="Pfam" id="PF02348">
    <property type="entry name" value="CTP_transf_3"/>
    <property type="match status" value="1"/>
</dbReference>
<protein>
    <recommendedName>
        <fullName evidence="5">3-deoxy-manno-octulosonate cytidylyltransferase</fullName>
        <ecNumber evidence="5">2.7.7.38</ecNumber>
    </recommendedName>
    <alternativeName>
        <fullName evidence="5">CMP-2-keto-3-deoxyoctulosonic acid synthase</fullName>
        <shortName evidence="5">CKS</shortName>
        <shortName evidence="5">CMP-KDO synthase</shortName>
    </alternativeName>
</protein>
<name>A0A2G9YMG1_9BACT</name>
<evidence type="ECO:0000256" key="5">
    <source>
        <dbReference type="HAMAP-Rule" id="MF_00057"/>
    </source>
</evidence>
<keyword evidence="4 5" id="KW-0448">Lipopolysaccharide biosynthesis</keyword>
<organism evidence="6 7">
    <name type="scientific">Candidatus Sherwoodlollariibacterium unditelluris</name>
    <dbReference type="NCBI Taxonomy" id="1974757"/>
    <lineage>
        <taxon>Bacteria</taxon>
        <taxon>Pseudomonadati</taxon>
        <taxon>Candidatus Omnitrophota</taxon>
        <taxon>Candidatus Sherwoodlollariibacterium</taxon>
    </lineage>
</organism>
<keyword evidence="3 5" id="KW-0548">Nucleotidyltransferase</keyword>
<evidence type="ECO:0000256" key="3">
    <source>
        <dbReference type="ARBA" id="ARBA00022695"/>
    </source>
</evidence>
<keyword evidence="2 5" id="KW-0808">Transferase</keyword>
<keyword evidence="5" id="KW-0963">Cytoplasm</keyword>
<reference evidence="6 7" key="1">
    <citation type="submission" date="2017-09" db="EMBL/GenBank/DDBJ databases">
        <title>Depth-based differentiation of microbial function through sediment-hosted aquifers and enrichment of novel symbionts in the deep terrestrial subsurface.</title>
        <authorList>
            <person name="Probst A.J."/>
            <person name="Ladd B."/>
            <person name="Jarett J.K."/>
            <person name="Geller-Mcgrath D.E."/>
            <person name="Sieber C.M."/>
            <person name="Emerson J.B."/>
            <person name="Anantharaman K."/>
            <person name="Thomas B.C."/>
            <person name="Malmstrom R."/>
            <person name="Stieglmeier M."/>
            <person name="Klingl A."/>
            <person name="Woyke T."/>
            <person name="Ryan C.M."/>
            <person name="Banfield J.F."/>
        </authorList>
    </citation>
    <scope>NUCLEOTIDE SEQUENCE [LARGE SCALE GENOMIC DNA]</scope>
    <source>
        <strain evidence="6">CG23_combo_of_CG06-09_8_20_14_all_41_10</strain>
    </source>
</reference>
<dbReference type="InterPro" id="IPR004528">
    <property type="entry name" value="KdsB"/>
</dbReference>
<dbReference type="EC" id="2.7.7.38" evidence="5"/>
<dbReference type="GO" id="GO:0009103">
    <property type="term" value="P:lipopolysaccharide biosynthetic process"/>
    <property type="evidence" value="ECO:0007669"/>
    <property type="project" value="UniProtKB-UniRule"/>
</dbReference>
<dbReference type="SUPFAM" id="SSF53448">
    <property type="entry name" value="Nucleotide-diphospho-sugar transferases"/>
    <property type="match status" value="1"/>
</dbReference>
<dbReference type="Gene3D" id="3.90.550.10">
    <property type="entry name" value="Spore Coat Polysaccharide Biosynthesis Protein SpsA, Chain A"/>
    <property type="match status" value="1"/>
</dbReference>
<dbReference type="GO" id="GO:0008690">
    <property type="term" value="F:3-deoxy-manno-octulosonate cytidylyltransferase activity"/>
    <property type="evidence" value="ECO:0007669"/>
    <property type="project" value="UniProtKB-UniRule"/>
</dbReference>
<gene>
    <name evidence="5 6" type="primary">kdsB</name>
    <name evidence="6" type="ORF">COX41_00175</name>
</gene>
<evidence type="ECO:0000256" key="2">
    <source>
        <dbReference type="ARBA" id="ARBA00022679"/>
    </source>
</evidence>
<evidence type="ECO:0000313" key="7">
    <source>
        <dbReference type="Proteomes" id="UP000231292"/>
    </source>
</evidence>
<dbReference type="HAMAP" id="MF_00057">
    <property type="entry name" value="KdsB"/>
    <property type="match status" value="1"/>
</dbReference>
<dbReference type="GO" id="GO:0005829">
    <property type="term" value="C:cytosol"/>
    <property type="evidence" value="ECO:0007669"/>
    <property type="project" value="TreeGrafter"/>
</dbReference>
<comment type="pathway">
    <text evidence="5">Nucleotide-sugar biosynthesis; CMP-3-deoxy-D-manno-octulosonate biosynthesis; CMP-3-deoxy-D-manno-octulosonate from 3-deoxy-D-manno-octulosonate and CTP: step 1/1.</text>
</comment>
<comment type="function">
    <text evidence="5">Activates KDO (a required 8-carbon sugar) for incorporation into bacterial lipopolysaccharide in Gram-negative bacteria.</text>
</comment>
<comment type="similarity">
    <text evidence="5">Belongs to the KdsB family.</text>
</comment>
<dbReference type="NCBIfam" id="NF003952">
    <property type="entry name" value="PRK05450.1-5"/>
    <property type="match status" value="1"/>
</dbReference>
<evidence type="ECO:0000256" key="4">
    <source>
        <dbReference type="ARBA" id="ARBA00022985"/>
    </source>
</evidence>
<accession>A0A2G9YMG1</accession>
<dbReference type="GO" id="GO:0033468">
    <property type="term" value="P:CMP-keto-3-deoxy-D-manno-octulosonic acid biosynthetic process"/>
    <property type="evidence" value="ECO:0007669"/>
    <property type="project" value="UniProtKB-UniRule"/>
</dbReference>
<comment type="caution">
    <text evidence="6">The sequence shown here is derived from an EMBL/GenBank/DDBJ whole genome shotgun (WGS) entry which is preliminary data.</text>
</comment>
<dbReference type="AlphaFoldDB" id="A0A2G9YMG1"/>
<dbReference type="CDD" id="cd02517">
    <property type="entry name" value="CMP-KDO-Synthetase"/>
    <property type="match status" value="1"/>
</dbReference>
<dbReference type="NCBIfam" id="NF003950">
    <property type="entry name" value="PRK05450.1-3"/>
    <property type="match status" value="1"/>
</dbReference>
<comment type="subcellular location">
    <subcellularLocation>
        <location evidence="5">Cytoplasm</location>
    </subcellularLocation>
    <subcellularLocation>
        <location evidence="1">Membrane</location>
    </subcellularLocation>
</comment>
<dbReference type="EMBL" id="PCRK01000006">
    <property type="protein sequence ID" value="PIP19903.1"/>
    <property type="molecule type" value="Genomic_DNA"/>
</dbReference>
<evidence type="ECO:0000313" key="6">
    <source>
        <dbReference type="EMBL" id="PIP19903.1"/>
    </source>
</evidence>
<dbReference type="InterPro" id="IPR029044">
    <property type="entry name" value="Nucleotide-diphossugar_trans"/>
</dbReference>
<dbReference type="PANTHER" id="PTHR42866:SF2">
    <property type="entry name" value="3-DEOXY-MANNO-OCTULOSONATE CYTIDYLYLTRANSFERASE, MITOCHONDRIAL"/>
    <property type="match status" value="1"/>
</dbReference>
<dbReference type="InterPro" id="IPR003329">
    <property type="entry name" value="Cytidylyl_trans"/>
</dbReference>
<dbReference type="Proteomes" id="UP000231292">
    <property type="component" value="Unassembled WGS sequence"/>
</dbReference>
<dbReference type="GO" id="GO:0016020">
    <property type="term" value="C:membrane"/>
    <property type="evidence" value="ECO:0007669"/>
    <property type="project" value="UniProtKB-SubCell"/>
</dbReference>